<accession>A0ABX6BMX7</accession>
<keyword evidence="2" id="KW-1185">Reference proteome</keyword>
<evidence type="ECO:0000313" key="1">
    <source>
        <dbReference type="EMBL" id="QEV35843.1"/>
    </source>
</evidence>
<proteinExistence type="predicted"/>
<reference evidence="1 2" key="1">
    <citation type="submission" date="2017-09" db="EMBL/GenBank/DDBJ databases">
        <authorList>
            <person name="Lee N."/>
            <person name="Cho B.-K."/>
        </authorList>
    </citation>
    <scope>NUCLEOTIDE SEQUENCE [LARGE SCALE GENOMIC DNA]</scope>
    <source>
        <strain evidence="1 2">ATCC 19740</strain>
    </source>
</reference>
<organism evidence="1 2">
    <name type="scientific">Streptomyces cinereoruber</name>
    <dbReference type="NCBI Taxonomy" id="67260"/>
    <lineage>
        <taxon>Bacteria</taxon>
        <taxon>Bacillati</taxon>
        <taxon>Actinomycetota</taxon>
        <taxon>Actinomycetes</taxon>
        <taxon>Kitasatosporales</taxon>
        <taxon>Streptomycetaceae</taxon>
        <taxon>Streptomyces</taxon>
    </lineage>
</organism>
<protein>
    <submittedName>
        <fullName evidence="1">Uncharacterized protein</fullName>
    </submittedName>
</protein>
<sequence length="69" mass="8173">MKLTLWRLVLDPVTSWRARRLQRARPGTPFDAAWRSSRMLSAPDEMVYRLHGHTAHPRPSRGEPPKERW</sequence>
<dbReference type="EMBL" id="CP023693">
    <property type="protein sequence ID" value="QEV35843.1"/>
    <property type="molecule type" value="Genomic_DNA"/>
</dbReference>
<gene>
    <name evidence="1" type="ORF">CP977_29780</name>
</gene>
<evidence type="ECO:0000313" key="2">
    <source>
        <dbReference type="Proteomes" id="UP000326029"/>
    </source>
</evidence>
<dbReference type="RefSeq" id="WP_079130932.1">
    <property type="nucleotide sequence ID" value="NZ_JBHUVK010000006.1"/>
</dbReference>
<dbReference type="Proteomes" id="UP000326029">
    <property type="component" value="Chromosome"/>
</dbReference>
<name>A0ABX6BMX7_9ACTN</name>